<evidence type="ECO:0000256" key="11">
    <source>
        <dbReference type="ARBA" id="ARBA00024209"/>
    </source>
</evidence>
<evidence type="ECO:0000256" key="4">
    <source>
        <dbReference type="ARBA" id="ARBA00022692"/>
    </source>
</evidence>
<dbReference type="Gene3D" id="3.30.40.10">
    <property type="entry name" value="Zinc/RING finger domain, C3HC4 (zinc finger)"/>
    <property type="match status" value="1"/>
</dbReference>
<reference evidence="16 17" key="1">
    <citation type="journal article" date="2021" name="Comput. Struct. Biotechnol. J.">
        <title>De novo genome assembly of the potent medicinal plant Rehmannia glutinosa using nanopore technology.</title>
        <authorList>
            <person name="Ma L."/>
            <person name="Dong C."/>
            <person name="Song C."/>
            <person name="Wang X."/>
            <person name="Zheng X."/>
            <person name="Niu Y."/>
            <person name="Chen S."/>
            <person name="Feng W."/>
        </authorList>
    </citation>
    <scope>NUCLEOTIDE SEQUENCE [LARGE SCALE GENOMIC DNA]</scope>
    <source>
        <strain evidence="16">DH-2019</strain>
    </source>
</reference>
<proteinExistence type="inferred from homology"/>
<comment type="subcellular location">
    <subcellularLocation>
        <location evidence="1">Membrane</location>
        <topology evidence="1">Single-pass membrane protein</topology>
    </subcellularLocation>
</comment>
<dbReference type="CDD" id="cd16461">
    <property type="entry name" value="RING-H2_EL5-like"/>
    <property type="match status" value="1"/>
</dbReference>
<keyword evidence="10 14" id="KW-0472">Membrane</keyword>
<evidence type="ECO:0000313" key="17">
    <source>
        <dbReference type="Proteomes" id="UP001318860"/>
    </source>
</evidence>
<keyword evidence="4 14" id="KW-0812">Transmembrane</keyword>
<keyword evidence="8" id="KW-0862">Zinc</keyword>
<feature type="region of interest" description="Disordered" evidence="13">
    <location>
        <begin position="160"/>
        <end position="231"/>
    </location>
</feature>
<evidence type="ECO:0000256" key="2">
    <source>
        <dbReference type="ARBA" id="ARBA00004906"/>
    </source>
</evidence>
<evidence type="ECO:0000256" key="9">
    <source>
        <dbReference type="ARBA" id="ARBA00022989"/>
    </source>
</evidence>
<comment type="similarity">
    <text evidence="11">Belongs to the RING-type zinc finger family. ATL subfamily.</text>
</comment>
<feature type="compositionally biased region" description="Low complexity" evidence="13">
    <location>
        <begin position="188"/>
        <end position="203"/>
    </location>
</feature>
<keyword evidence="5" id="KW-0479">Metal-binding</keyword>
<evidence type="ECO:0000256" key="6">
    <source>
        <dbReference type="ARBA" id="ARBA00022771"/>
    </source>
</evidence>
<feature type="domain" description="RING-type" evidence="15">
    <location>
        <begin position="109"/>
        <end position="151"/>
    </location>
</feature>
<evidence type="ECO:0000256" key="7">
    <source>
        <dbReference type="ARBA" id="ARBA00022786"/>
    </source>
</evidence>
<keyword evidence="17" id="KW-1185">Reference proteome</keyword>
<dbReference type="PANTHER" id="PTHR45768:SF34">
    <property type="entry name" value="RING-H2 FINGER PROTEIN ATL64"/>
    <property type="match status" value="1"/>
</dbReference>
<evidence type="ECO:0000256" key="5">
    <source>
        <dbReference type="ARBA" id="ARBA00022723"/>
    </source>
</evidence>
<dbReference type="SUPFAM" id="SSF57850">
    <property type="entry name" value="RING/U-box"/>
    <property type="match status" value="1"/>
</dbReference>
<evidence type="ECO:0000256" key="12">
    <source>
        <dbReference type="PROSITE-ProRule" id="PRU00175"/>
    </source>
</evidence>
<protein>
    <recommendedName>
        <fullName evidence="15">RING-type domain-containing protein</fullName>
    </recommendedName>
</protein>
<evidence type="ECO:0000256" key="1">
    <source>
        <dbReference type="ARBA" id="ARBA00004167"/>
    </source>
</evidence>
<dbReference type="InterPro" id="IPR013083">
    <property type="entry name" value="Znf_RING/FYVE/PHD"/>
</dbReference>
<dbReference type="SMART" id="SM00184">
    <property type="entry name" value="RING"/>
    <property type="match status" value="1"/>
</dbReference>
<gene>
    <name evidence="16" type="ORF">DH2020_045546</name>
</gene>
<accession>A0ABR0UDW1</accession>
<dbReference type="Proteomes" id="UP001318860">
    <property type="component" value="Unassembled WGS sequence"/>
</dbReference>
<feature type="compositionally biased region" description="Basic and acidic residues" evidence="13">
    <location>
        <begin position="220"/>
        <end position="231"/>
    </location>
</feature>
<evidence type="ECO:0000256" key="13">
    <source>
        <dbReference type="SAM" id="MobiDB-lite"/>
    </source>
</evidence>
<evidence type="ECO:0000259" key="15">
    <source>
        <dbReference type="PROSITE" id="PS50089"/>
    </source>
</evidence>
<keyword evidence="7" id="KW-0833">Ubl conjugation pathway</keyword>
<keyword evidence="9 14" id="KW-1133">Transmembrane helix</keyword>
<evidence type="ECO:0000256" key="14">
    <source>
        <dbReference type="SAM" id="Phobius"/>
    </source>
</evidence>
<dbReference type="PANTHER" id="PTHR45768">
    <property type="entry name" value="E3 UBIQUITIN-PROTEIN LIGASE RNF13-LIKE"/>
    <property type="match status" value="1"/>
</dbReference>
<evidence type="ECO:0000256" key="8">
    <source>
        <dbReference type="ARBA" id="ARBA00022833"/>
    </source>
</evidence>
<name>A0ABR0UDW1_REHGL</name>
<sequence>MGFDDDHDSSQYFYHRSNNINSKIMLTAIVSLSFVVILVTILHIYARCMLRRQARRQAALRQLGFISASIHTPEPPKTGLDPSVIAALPLFNFKQSNITSSNEMGPTECSVCLCVLEDGEMARTLPNCKHTFHADCIDKWFGSNSTCPICRTGAEPRLVPEPREGVVAPPSAPPLEGTSSDGGGTQFSAKVSGSSSRLSSFRRILTRERSSRRMQIQSSGHEDGLPDLERQ</sequence>
<feature type="transmembrane region" description="Helical" evidence="14">
    <location>
        <begin position="24"/>
        <end position="46"/>
    </location>
</feature>
<keyword evidence="6 12" id="KW-0863">Zinc-finger</keyword>
<comment type="pathway">
    <text evidence="2">Protein modification; protein ubiquitination.</text>
</comment>
<evidence type="ECO:0000256" key="10">
    <source>
        <dbReference type="ARBA" id="ARBA00023136"/>
    </source>
</evidence>
<evidence type="ECO:0000256" key="3">
    <source>
        <dbReference type="ARBA" id="ARBA00022679"/>
    </source>
</evidence>
<evidence type="ECO:0000313" key="16">
    <source>
        <dbReference type="EMBL" id="KAK6120712.1"/>
    </source>
</evidence>
<keyword evidence="3" id="KW-0808">Transferase</keyword>
<dbReference type="InterPro" id="IPR001841">
    <property type="entry name" value="Znf_RING"/>
</dbReference>
<organism evidence="16 17">
    <name type="scientific">Rehmannia glutinosa</name>
    <name type="common">Chinese foxglove</name>
    <dbReference type="NCBI Taxonomy" id="99300"/>
    <lineage>
        <taxon>Eukaryota</taxon>
        <taxon>Viridiplantae</taxon>
        <taxon>Streptophyta</taxon>
        <taxon>Embryophyta</taxon>
        <taxon>Tracheophyta</taxon>
        <taxon>Spermatophyta</taxon>
        <taxon>Magnoliopsida</taxon>
        <taxon>eudicotyledons</taxon>
        <taxon>Gunneridae</taxon>
        <taxon>Pentapetalae</taxon>
        <taxon>asterids</taxon>
        <taxon>lamiids</taxon>
        <taxon>Lamiales</taxon>
        <taxon>Orobanchaceae</taxon>
        <taxon>Rehmannieae</taxon>
        <taxon>Rehmannia</taxon>
    </lineage>
</organism>
<dbReference type="PROSITE" id="PS50089">
    <property type="entry name" value="ZF_RING_2"/>
    <property type="match status" value="1"/>
</dbReference>
<comment type="caution">
    <text evidence="16">The sequence shown here is derived from an EMBL/GenBank/DDBJ whole genome shotgun (WGS) entry which is preliminary data.</text>
</comment>
<dbReference type="EMBL" id="JABTTQ020003029">
    <property type="protein sequence ID" value="KAK6120712.1"/>
    <property type="molecule type" value="Genomic_DNA"/>
</dbReference>
<dbReference type="Pfam" id="PF13639">
    <property type="entry name" value="zf-RING_2"/>
    <property type="match status" value="1"/>
</dbReference>